<keyword evidence="3" id="KW-0479">Metal-binding</keyword>
<evidence type="ECO:0000256" key="4">
    <source>
        <dbReference type="ARBA" id="ARBA00023002"/>
    </source>
</evidence>
<dbReference type="PANTHER" id="PTHR11237:SF4">
    <property type="entry name" value="5-DEMETHOXYUBIQUINONE HYDROXYLASE, MITOCHONDRIAL"/>
    <property type="match status" value="1"/>
</dbReference>
<dbReference type="PANTHER" id="PTHR11237">
    <property type="entry name" value="COENZYME Q10 BIOSYNTHESIS PROTEIN 7"/>
    <property type="match status" value="1"/>
</dbReference>
<keyword evidence="6" id="KW-0503">Monooxygenase</keyword>
<keyword evidence="7" id="KW-0472">Membrane</keyword>
<proteinExistence type="inferred from homology"/>
<sequence>MSARADQKRAKPTALNKKQMVDRLLRVDHAGEYGAVRIYQGQLAVFGDKHPLSDTIKHMKSQEDVHLERFNELIRQRGARPTLLTPLWHAAGFALGAGTALLGEKAAMVCTEAVETVIDEHYAAQIEALIEEWGEDEQDLAEELEKFRLEEIEHRDIAVENGAHQAPGYSLLSGLIQFGCKTVIKIAERV</sequence>
<dbReference type="Pfam" id="PF03232">
    <property type="entry name" value="COQ7"/>
    <property type="match status" value="1"/>
</dbReference>
<evidence type="ECO:0000256" key="8">
    <source>
        <dbReference type="SAM" id="Coils"/>
    </source>
</evidence>
<keyword evidence="2" id="KW-0831">Ubiquinone biosynthesis</keyword>
<dbReference type="AlphaFoldDB" id="A0A3B1BAT3"/>
<dbReference type="EMBL" id="UOFW01000047">
    <property type="protein sequence ID" value="VAX03405.1"/>
    <property type="molecule type" value="Genomic_DNA"/>
</dbReference>
<evidence type="ECO:0000256" key="6">
    <source>
        <dbReference type="ARBA" id="ARBA00023033"/>
    </source>
</evidence>
<dbReference type="HAMAP" id="MF_01658">
    <property type="entry name" value="COQ7"/>
    <property type="match status" value="1"/>
</dbReference>
<dbReference type="GO" id="GO:0046872">
    <property type="term" value="F:metal ion binding"/>
    <property type="evidence" value="ECO:0007669"/>
    <property type="project" value="UniProtKB-KW"/>
</dbReference>
<keyword evidence="4" id="KW-0560">Oxidoreductase</keyword>
<keyword evidence="5" id="KW-0408">Iron</keyword>
<accession>A0A3B1BAT3</accession>
<dbReference type="InterPro" id="IPR012347">
    <property type="entry name" value="Ferritin-like"/>
</dbReference>
<evidence type="ECO:0000256" key="2">
    <source>
        <dbReference type="ARBA" id="ARBA00022688"/>
    </source>
</evidence>
<dbReference type="SUPFAM" id="SSF47240">
    <property type="entry name" value="Ferritin-like"/>
    <property type="match status" value="1"/>
</dbReference>
<protein>
    <submittedName>
        <fullName evidence="9">2-polyprenyl-3-methyl-6-methoxy-1,4-benzoquinol hydroxylase, coq7 type</fullName>
    </submittedName>
</protein>
<gene>
    <name evidence="9" type="ORF">MNBD_ALPHA03-1030</name>
</gene>
<dbReference type="InterPro" id="IPR009078">
    <property type="entry name" value="Ferritin-like_SF"/>
</dbReference>
<organism evidence="9">
    <name type="scientific">hydrothermal vent metagenome</name>
    <dbReference type="NCBI Taxonomy" id="652676"/>
    <lineage>
        <taxon>unclassified sequences</taxon>
        <taxon>metagenomes</taxon>
        <taxon>ecological metagenomes</taxon>
    </lineage>
</organism>
<reference evidence="9" key="1">
    <citation type="submission" date="2018-06" db="EMBL/GenBank/DDBJ databases">
        <authorList>
            <person name="Zhirakovskaya E."/>
        </authorList>
    </citation>
    <scope>NUCLEOTIDE SEQUENCE</scope>
</reference>
<dbReference type="GO" id="GO:0005743">
    <property type="term" value="C:mitochondrial inner membrane"/>
    <property type="evidence" value="ECO:0007669"/>
    <property type="project" value="TreeGrafter"/>
</dbReference>
<evidence type="ECO:0000256" key="5">
    <source>
        <dbReference type="ARBA" id="ARBA00023004"/>
    </source>
</evidence>
<keyword evidence="8" id="KW-0175">Coiled coil</keyword>
<evidence type="ECO:0000256" key="1">
    <source>
        <dbReference type="ARBA" id="ARBA00004749"/>
    </source>
</evidence>
<dbReference type="GO" id="GO:0006744">
    <property type="term" value="P:ubiquinone biosynthetic process"/>
    <property type="evidence" value="ECO:0007669"/>
    <property type="project" value="UniProtKB-KW"/>
</dbReference>
<dbReference type="GO" id="GO:0008682">
    <property type="term" value="F:3-demethoxyubiquinol 3-hydroxylase activity"/>
    <property type="evidence" value="ECO:0007669"/>
    <property type="project" value="TreeGrafter"/>
</dbReference>
<name>A0A3B1BAT3_9ZZZZ</name>
<evidence type="ECO:0000256" key="7">
    <source>
        <dbReference type="ARBA" id="ARBA00023136"/>
    </source>
</evidence>
<evidence type="ECO:0000313" key="9">
    <source>
        <dbReference type="EMBL" id="VAX03405.1"/>
    </source>
</evidence>
<comment type="pathway">
    <text evidence="1">Cofactor biosynthesis; ubiquinone biosynthesis.</text>
</comment>
<dbReference type="InterPro" id="IPR011566">
    <property type="entry name" value="Ubq_synth_Coq7"/>
</dbReference>
<dbReference type="CDD" id="cd01042">
    <property type="entry name" value="DMQH"/>
    <property type="match status" value="1"/>
</dbReference>
<feature type="coiled-coil region" evidence="8">
    <location>
        <begin position="123"/>
        <end position="150"/>
    </location>
</feature>
<dbReference type="Gene3D" id="1.20.1260.10">
    <property type="match status" value="1"/>
</dbReference>
<evidence type="ECO:0000256" key="3">
    <source>
        <dbReference type="ARBA" id="ARBA00022723"/>
    </source>
</evidence>